<keyword evidence="5" id="KW-0804">Transcription</keyword>
<dbReference type="InterPro" id="IPR009057">
    <property type="entry name" value="Homeodomain-like_sf"/>
</dbReference>
<keyword evidence="3" id="KW-0805">Transcription regulation</keyword>
<evidence type="ECO:0000256" key="2">
    <source>
        <dbReference type="ARBA" id="ARBA00022737"/>
    </source>
</evidence>
<organism evidence="9 10">
    <name type="scientific">Dioscorea cayennensis subsp. rotundata</name>
    <name type="common">White Guinea yam</name>
    <name type="synonym">Dioscorea rotundata</name>
    <dbReference type="NCBI Taxonomy" id="55577"/>
    <lineage>
        <taxon>Eukaryota</taxon>
        <taxon>Viridiplantae</taxon>
        <taxon>Streptophyta</taxon>
        <taxon>Embryophyta</taxon>
        <taxon>Tracheophyta</taxon>
        <taxon>Spermatophyta</taxon>
        <taxon>Magnoliopsida</taxon>
        <taxon>Liliopsida</taxon>
        <taxon>Dioscoreales</taxon>
        <taxon>Dioscoreaceae</taxon>
        <taxon>Dioscorea</taxon>
    </lineage>
</organism>
<dbReference type="Pfam" id="PF00249">
    <property type="entry name" value="Myb_DNA-binding"/>
    <property type="match status" value="1"/>
</dbReference>
<evidence type="ECO:0000313" key="10">
    <source>
        <dbReference type="RefSeq" id="XP_039116826.1"/>
    </source>
</evidence>
<dbReference type="GO" id="GO:0005634">
    <property type="term" value="C:nucleus"/>
    <property type="evidence" value="ECO:0007669"/>
    <property type="project" value="UniProtKB-SubCell"/>
</dbReference>
<evidence type="ECO:0000313" key="9">
    <source>
        <dbReference type="Proteomes" id="UP001515500"/>
    </source>
</evidence>
<dbReference type="InterPro" id="IPR001005">
    <property type="entry name" value="SANT/Myb"/>
</dbReference>
<evidence type="ECO:0000256" key="4">
    <source>
        <dbReference type="ARBA" id="ARBA00023125"/>
    </source>
</evidence>
<evidence type="ECO:0000259" key="7">
    <source>
        <dbReference type="PROSITE" id="PS50090"/>
    </source>
</evidence>
<evidence type="ECO:0000256" key="5">
    <source>
        <dbReference type="ARBA" id="ARBA00023163"/>
    </source>
</evidence>
<dbReference type="PANTHER" id="PTHR48000">
    <property type="entry name" value="OS09G0431300 PROTEIN"/>
    <property type="match status" value="1"/>
</dbReference>
<dbReference type="GeneID" id="120252750"/>
<dbReference type="SMART" id="SM00717">
    <property type="entry name" value="SANT"/>
    <property type="match status" value="1"/>
</dbReference>
<keyword evidence="9" id="KW-1185">Reference proteome</keyword>
<name>A0AB40APA0_DIOCR</name>
<dbReference type="RefSeq" id="XP_039116826.1">
    <property type="nucleotide sequence ID" value="XM_039260892.1"/>
</dbReference>
<evidence type="ECO:0000256" key="6">
    <source>
        <dbReference type="ARBA" id="ARBA00023242"/>
    </source>
</evidence>
<dbReference type="PROSITE" id="PS50090">
    <property type="entry name" value="MYB_LIKE"/>
    <property type="match status" value="1"/>
</dbReference>
<evidence type="ECO:0000256" key="1">
    <source>
        <dbReference type="ARBA" id="ARBA00004123"/>
    </source>
</evidence>
<dbReference type="Gene3D" id="1.10.10.60">
    <property type="entry name" value="Homeodomain-like"/>
    <property type="match status" value="1"/>
</dbReference>
<dbReference type="SUPFAM" id="SSF46689">
    <property type="entry name" value="Homeodomain-like"/>
    <property type="match status" value="1"/>
</dbReference>
<dbReference type="InterPro" id="IPR017930">
    <property type="entry name" value="Myb_dom"/>
</dbReference>
<accession>A0AB40APA0</accession>
<reference evidence="10" key="1">
    <citation type="submission" date="2025-08" db="UniProtKB">
        <authorList>
            <consortium name="RefSeq"/>
        </authorList>
    </citation>
    <scope>IDENTIFICATION</scope>
</reference>
<dbReference type="AlphaFoldDB" id="A0AB40APA0"/>
<sequence>MAKTSNDKNGNGKRKQWTSEEDKALTDYVTIHGIGPSWKSLAQNAGLKRCGRSCRARWLNYLNPGIKHGAFTEEEDDMICNLFKQLGSRQSNNFLYHHFLLFNSIQSDCIH</sequence>
<evidence type="ECO:0000259" key="8">
    <source>
        <dbReference type="PROSITE" id="PS51294"/>
    </source>
</evidence>
<feature type="domain" description="Myb-like" evidence="7">
    <location>
        <begin position="9"/>
        <end position="62"/>
    </location>
</feature>
<proteinExistence type="predicted"/>
<protein>
    <submittedName>
        <fullName evidence="10">Transcription factor WER-like</fullName>
    </submittedName>
</protein>
<dbReference type="CDD" id="cd00167">
    <property type="entry name" value="SANT"/>
    <property type="match status" value="1"/>
</dbReference>
<dbReference type="PANTHER" id="PTHR48000:SF46">
    <property type="entry name" value="TRANSCRIPTION FACTOR MYB36"/>
    <property type="match status" value="1"/>
</dbReference>
<feature type="domain" description="HTH myb-type" evidence="8">
    <location>
        <begin position="13"/>
        <end position="66"/>
    </location>
</feature>
<dbReference type="Proteomes" id="UP001515500">
    <property type="component" value="Chromosome 22"/>
</dbReference>
<dbReference type="PROSITE" id="PS51294">
    <property type="entry name" value="HTH_MYB"/>
    <property type="match status" value="1"/>
</dbReference>
<gene>
    <name evidence="10" type="primary">LOC120252750</name>
</gene>
<comment type="subcellular location">
    <subcellularLocation>
        <location evidence="1">Nucleus</location>
    </subcellularLocation>
</comment>
<dbReference type="FunFam" id="1.10.10.60:FF:000001">
    <property type="entry name" value="MYB-related transcription factor"/>
    <property type="match status" value="1"/>
</dbReference>
<dbReference type="GO" id="GO:0003677">
    <property type="term" value="F:DNA binding"/>
    <property type="evidence" value="ECO:0007669"/>
    <property type="project" value="UniProtKB-KW"/>
</dbReference>
<keyword evidence="4" id="KW-0238">DNA-binding</keyword>
<keyword evidence="2" id="KW-0677">Repeat</keyword>
<evidence type="ECO:0000256" key="3">
    <source>
        <dbReference type="ARBA" id="ARBA00023015"/>
    </source>
</evidence>
<keyword evidence="6" id="KW-0539">Nucleus</keyword>